<feature type="compositionally biased region" description="Basic and acidic residues" evidence="1">
    <location>
        <begin position="215"/>
        <end position="225"/>
    </location>
</feature>
<feature type="non-terminal residue" evidence="2">
    <location>
        <position position="370"/>
    </location>
</feature>
<feature type="compositionally biased region" description="Basic and acidic residues" evidence="1">
    <location>
        <begin position="161"/>
        <end position="185"/>
    </location>
</feature>
<dbReference type="AlphaFoldDB" id="A0A024SDA4"/>
<feature type="compositionally biased region" description="Low complexity" evidence="1">
    <location>
        <begin position="48"/>
        <end position="60"/>
    </location>
</feature>
<feature type="compositionally biased region" description="Polar residues" evidence="1">
    <location>
        <begin position="1"/>
        <end position="16"/>
    </location>
</feature>
<proteinExistence type="predicted"/>
<organism evidence="2 3">
    <name type="scientific">Hypocrea jecorina (strain ATCC 56765 / BCRC 32924 / NRRL 11460 / Rut C-30)</name>
    <name type="common">Trichoderma reesei</name>
    <dbReference type="NCBI Taxonomy" id="1344414"/>
    <lineage>
        <taxon>Eukaryota</taxon>
        <taxon>Fungi</taxon>
        <taxon>Dikarya</taxon>
        <taxon>Ascomycota</taxon>
        <taxon>Pezizomycotina</taxon>
        <taxon>Sordariomycetes</taxon>
        <taxon>Hypocreomycetidae</taxon>
        <taxon>Hypocreales</taxon>
        <taxon>Hypocreaceae</taxon>
        <taxon>Trichoderma</taxon>
    </lineage>
</organism>
<evidence type="ECO:0000256" key="1">
    <source>
        <dbReference type="SAM" id="MobiDB-lite"/>
    </source>
</evidence>
<evidence type="ECO:0000313" key="2">
    <source>
        <dbReference type="EMBL" id="ETS02491.1"/>
    </source>
</evidence>
<protein>
    <submittedName>
        <fullName evidence="2">Uncharacterized protein</fullName>
    </submittedName>
</protein>
<accession>A0A024SDA4</accession>
<feature type="region of interest" description="Disordered" evidence="1">
    <location>
        <begin position="1"/>
        <end position="60"/>
    </location>
</feature>
<reference evidence="3" key="1">
    <citation type="journal article" date="2013" name="Ind. Biotechnol.">
        <title>Comparative genomics analysis of Trichoderma reesei strains.</title>
        <authorList>
            <person name="Koike H."/>
            <person name="Aerts A."/>
            <person name="LaButti K."/>
            <person name="Grigoriev I.V."/>
            <person name="Baker S.E."/>
        </authorList>
    </citation>
    <scope>NUCLEOTIDE SEQUENCE [LARGE SCALE GENOMIC DNA]</scope>
    <source>
        <strain evidence="3">ATCC 56765 / BCRC 32924 / NRRL 11460 / Rut C-30</strain>
    </source>
</reference>
<feature type="compositionally biased region" description="Basic and acidic residues" evidence="1">
    <location>
        <begin position="279"/>
        <end position="293"/>
    </location>
</feature>
<feature type="region of interest" description="Disordered" evidence="1">
    <location>
        <begin position="100"/>
        <end position="130"/>
    </location>
</feature>
<gene>
    <name evidence="2" type="ORF">M419DRAFT_60579</name>
</gene>
<evidence type="ECO:0000313" key="3">
    <source>
        <dbReference type="Proteomes" id="UP000024376"/>
    </source>
</evidence>
<dbReference type="HOGENOM" id="CLU_820280_0_0_1"/>
<feature type="compositionally biased region" description="Low complexity" evidence="1">
    <location>
        <begin position="115"/>
        <end position="130"/>
    </location>
</feature>
<dbReference type="Proteomes" id="UP000024376">
    <property type="component" value="Unassembled WGS sequence"/>
</dbReference>
<feature type="region of interest" description="Disordered" evidence="1">
    <location>
        <begin position="152"/>
        <end position="370"/>
    </location>
</feature>
<feature type="compositionally biased region" description="Low complexity" evidence="1">
    <location>
        <begin position="297"/>
        <end position="319"/>
    </location>
</feature>
<name>A0A024SDA4_HYPJR</name>
<sequence length="370" mass="38962">MASSSNPFRKSATQHPGNRFSPIPSSIDAAQLFPPPPPPTTTFRDENVPPAAAQNPAVDANKAKVVKKVRVLSPPPRTPESPEWTNSYFGSAATAPAYASEQDPFNNVDNDWDDASAAATAAAADPLSQPAVPPVLPPLTAVETQRPVNVVANPFSKKKSHETADFKNSREDAREEGEVLKEAQSARRSLNVDSFKRLLMTGAASPPSSPLPTDSFEHEPADRPRPVSMPPPAREASTTASTHKEKKAPPPPPSSRHGKVIKPVPAQSPTGTASAVTSPKEKPAEPVGHHIEPSRPSLSRETSASSGSSTSSSSSASVSDEVGEMDTHPSALTASPDHIDTPVSPPTSSVKKPVPVPPPRRQPRSEAKTT</sequence>
<dbReference type="OrthoDB" id="428854at2759"/>
<dbReference type="EMBL" id="KI911145">
    <property type="protein sequence ID" value="ETS02491.1"/>
    <property type="molecule type" value="Genomic_DNA"/>
</dbReference>
<dbReference type="KEGG" id="trr:M419DRAFT_60579"/>
<feature type="compositionally biased region" description="Polar residues" evidence="1">
    <location>
        <begin position="267"/>
        <end position="277"/>
    </location>
</feature>